<evidence type="ECO:0000313" key="9">
    <source>
        <dbReference type="Proteomes" id="UP000017836"/>
    </source>
</evidence>
<dbReference type="GO" id="GO:0031090">
    <property type="term" value="C:organelle membrane"/>
    <property type="evidence" value="ECO:0007669"/>
    <property type="project" value="UniProtKB-ARBA"/>
</dbReference>
<dbReference type="EMBL" id="KI397513">
    <property type="protein sequence ID" value="ERM94387.1"/>
    <property type="molecule type" value="Genomic_DNA"/>
</dbReference>
<reference evidence="9" key="1">
    <citation type="journal article" date="2013" name="Science">
        <title>The Amborella genome and the evolution of flowering plants.</title>
        <authorList>
            <consortium name="Amborella Genome Project"/>
        </authorList>
    </citation>
    <scope>NUCLEOTIDE SEQUENCE [LARGE SCALE GENOMIC DNA]</scope>
</reference>
<dbReference type="Gramene" id="ERM94387">
    <property type="protein sequence ID" value="ERM94387"/>
    <property type="gene ID" value="AMTR_s00010p00251870"/>
</dbReference>
<comment type="subcellular location">
    <subcellularLocation>
        <location evidence="1">Membrane</location>
        <topology evidence="1">Multi-pass membrane protein</topology>
    </subcellularLocation>
</comment>
<dbReference type="GO" id="GO:0016020">
    <property type="term" value="C:membrane"/>
    <property type="evidence" value="ECO:0000318"/>
    <property type="project" value="GO_Central"/>
</dbReference>
<feature type="domain" description="Amino acid transporter transmembrane" evidence="7">
    <location>
        <begin position="2"/>
        <end position="364"/>
    </location>
</feature>
<evidence type="ECO:0000256" key="1">
    <source>
        <dbReference type="ARBA" id="ARBA00004141"/>
    </source>
</evidence>
<dbReference type="AlphaFoldDB" id="W1NF13"/>
<evidence type="ECO:0000259" key="7">
    <source>
        <dbReference type="Pfam" id="PF01490"/>
    </source>
</evidence>
<accession>W1NF13</accession>
<dbReference type="PANTHER" id="PTHR22950">
    <property type="entry name" value="AMINO ACID TRANSPORTER"/>
    <property type="match status" value="1"/>
</dbReference>
<dbReference type="InterPro" id="IPR013057">
    <property type="entry name" value="AA_transpt_TM"/>
</dbReference>
<evidence type="ECO:0000256" key="5">
    <source>
        <dbReference type="ARBA" id="ARBA00023136"/>
    </source>
</evidence>
<evidence type="ECO:0000256" key="2">
    <source>
        <dbReference type="ARBA" id="ARBA00022692"/>
    </source>
</evidence>
<dbReference type="GO" id="GO:0015171">
    <property type="term" value="F:amino acid transmembrane transporter activity"/>
    <property type="evidence" value="ECO:0000318"/>
    <property type="project" value="GO_Central"/>
</dbReference>
<evidence type="ECO:0000256" key="6">
    <source>
        <dbReference type="SAM" id="Phobius"/>
    </source>
</evidence>
<dbReference type="PANTHER" id="PTHR22950:SF698">
    <property type="entry name" value="AMINO ACID TRANSPORTER TRANSMEMBRANE DOMAIN-CONTAINING PROTEIN"/>
    <property type="match status" value="1"/>
</dbReference>
<evidence type="ECO:0000256" key="3">
    <source>
        <dbReference type="ARBA" id="ARBA00022970"/>
    </source>
</evidence>
<dbReference type="Pfam" id="PF01490">
    <property type="entry name" value="Aa_trans"/>
    <property type="match status" value="1"/>
</dbReference>
<feature type="transmembrane region" description="Helical" evidence="6">
    <location>
        <begin position="283"/>
        <end position="305"/>
    </location>
</feature>
<organism evidence="8 9">
    <name type="scientific">Amborella trichopoda</name>
    <dbReference type="NCBI Taxonomy" id="13333"/>
    <lineage>
        <taxon>Eukaryota</taxon>
        <taxon>Viridiplantae</taxon>
        <taxon>Streptophyta</taxon>
        <taxon>Embryophyta</taxon>
        <taxon>Tracheophyta</taxon>
        <taxon>Spermatophyta</taxon>
        <taxon>Magnoliopsida</taxon>
        <taxon>Amborellales</taxon>
        <taxon>Amborellaceae</taxon>
        <taxon>Amborella</taxon>
    </lineage>
</organism>
<dbReference type="HOGENOM" id="CLU_009646_1_1_1"/>
<feature type="transmembrane region" description="Helical" evidence="6">
    <location>
        <begin position="311"/>
        <end position="332"/>
    </location>
</feature>
<evidence type="ECO:0000256" key="4">
    <source>
        <dbReference type="ARBA" id="ARBA00022989"/>
    </source>
</evidence>
<feature type="transmembrane region" description="Helical" evidence="6">
    <location>
        <begin position="15"/>
        <end position="35"/>
    </location>
</feature>
<dbReference type="Proteomes" id="UP000017836">
    <property type="component" value="Unassembled WGS sequence"/>
</dbReference>
<protein>
    <recommendedName>
        <fullName evidence="7">Amino acid transporter transmembrane domain-containing protein</fullName>
    </recommendedName>
</protein>
<gene>
    <name evidence="8" type="ORF">AMTR_s00010p00251870</name>
</gene>
<sequence>VGVVVIPYGLSQGGWAGLGFLGLLAIISYYTCLLLQRCMNMDPHIKCYPDIGNLAFGPKGKIIISTFIYLQLFLLDISFLILVGDSLAKLYPEFGYKIGARRLDGSKAFIILSAMVVLPIAWLKSLRRLAYVSAIGAFACVVVIGAVIWVGLFGGVGFHDKGSLINLSGIPMATSIFALCFNGHAGLPTVIGAMKDRSMGPKALAISFITCSTAYALMSVLSYLMFGDQIKSQITQNLPIKNISSKIAIYVAAILPLLKYALVMAPVVAAIEESFSLCRKRVVNLLLRTTMVALTVIIALTFPFFGDMMAFIGSFLGGTVALILPCICYLKIFKGTKSCMVEKAMVMGILMLGFCMATIGTYFSLKRMLQKM</sequence>
<dbReference type="GO" id="GO:0003333">
    <property type="term" value="P:amino acid transmembrane transport"/>
    <property type="evidence" value="ECO:0000318"/>
    <property type="project" value="GO_Central"/>
</dbReference>
<feature type="transmembrane region" description="Helical" evidence="6">
    <location>
        <begin position="203"/>
        <end position="227"/>
    </location>
</feature>
<feature type="transmembrane region" description="Helical" evidence="6">
    <location>
        <begin position="172"/>
        <end position="191"/>
    </location>
</feature>
<name>W1NF13_AMBTC</name>
<feature type="transmembrane region" description="Helical" evidence="6">
    <location>
        <begin position="103"/>
        <end position="122"/>
    </location>
</feature>
<keyword evidence="3" id="KW-0029">Amino-acid transport</keyword>
<feature type="non-terminal residue" evidence="8">
    <location>
        <position position="1"/>
    </location>
</feature>
<keyword evidence="5 6" id="KW-0472">Membrane</keyword>
<feature type="transmembrane region" description="Helical" evidence="6">
    <location>
        <begin position="129"/>
        <end position="152"/>
    </location>
</feature>
<keyword evidence="9" id="KW-1185">Reference proteome</keyword>
<keyword evidence="3" id="KW-0813">Transport</keyword>
<feature type="transmembrane region" description="Helical" evidence="6">
    <location>
        <begin position="344"/>
        <end position="365"/>
    </location>
</feature>
<proteinExistence type="predicted"/>
<feature type="transmembrane region" description="Helical" evidence="6">
    <location>
        <begin position="62"/>
        <end position="83"/>
    </location>
</feature>
<feature type="transmembrane region" description="Helical" evidence="6">
    <location>
        <begin position="247"/>
        <end position="271"/>
    </location>
</feature>
<keyword evidence="4 6" id="KW-1133">Transmembrane helix</keyword>
<evidence type="ECO:0000313" key="8">
    <source>
        <dbReference type="EMBL" id="ERM94387.1"/>
    </source>
</evidence>
<dbReference type="eggNOG" id="KOG1303">
    <property type="taxonomic scope" value="Eukaryota"/>
</dbReference>
<dbReference type="OMA" id="VCDMEQQ"/>
<keyword evidence="2 6" id="KW-0812">Transmembrane</keyword>